<gene>
    <name evidence="11" type="ORF">SAMN04489747_0045</name>
</gene>
<evidence type="ECO:0000256" key="6">
    <source>
        <dbReference type="ARBA" id="ARBA00023244"/>
    </source>
</evidence>
<protein>
    <recommendedName>
        <fullName evidence="4 8">Hydroxymethylbilane synthase</fullName>
        <ecNumber evidence="4 8">2.5.1.61</ecNumber>
    </recommendedName>
</protein>
<dbReference type="Gene3D" id="3.30.160.40">
    <property type="entry name" value="Porphobilinogen deaminase, C-terminal domain"/>
    <property type="match status" value="1"/>
</dbReference>
<dbReference type="InterPro" id="IPR036803">
    <property type="entry name" value="Porphobilinogen_deaminase_C_sf"/>
</dbReference>
<dbReference type="STRING" id="675864.SAMN04489747_0045"/>
<dbReference type="PROSITE" id="PS00533">
    <property type="entry name" value="PORPHOBILINOGEN_DEAM"/>
    <property type="match status" value="1"/>
</dbReference>
<dbReference type="Gene3D" id="3.40.190.10">
    <property type="entry name" value="Periplasmic binding protein-like II"/>
    <property type="match status" value="2"/>
</dbReference>
<dbReference type="InterPro" id="IPR022417">
    <property type="entry name" value="Porphobilin_deaminase_N"/>
</dbReference>
<dbReference type="PRINTS" id="PR00151">
    <property type="entry name" value="PORPHBDMNASE"/>
</dbReference>
<dbReference type="EC" id="2.5.1.61" evidence="4 8"/>
<dbReference type="GO" id="GO:0006783">
    <property type="term" value="P:heme biosynthetic process"/>
    <property type="evidence" value="ECO:0007669"/>
    <property type="project" value="TreeGrafter"/>
</dbReference>
<evidence type="ECO:0000313" key="12">
    <source>
        <dbReference type="Proteomes" id="UP000198546"/>
    </source>
</evidence>
<feature type="domain" description="Porphobilinogen deaminase N-terminal" evidence="9">
    <location>
        <begin position="4"/>
        <end position="225"/>
    </location>
</feature>
<dbReference type="GO" id="GO:0004418">
    <property type="term" value="F:hydroxymethylbilane synthase activity"/>
    <property type="evidence" value="ECO:0007669"/>
    <property type="project" value="UniProtKB-UniRule"/>
</dbReference>
<dbReference type="EMBL" id="LT629688">
    <property type="protein sequence ID" value="SDD04856.1"/>
    <property type="molecule type" value="Genomic_DNA"/>
</dbReference>
<name>A0A1G6RLR3_9ACTN</name>
<dbReference type="Pfam" id="PF03900">
    <property type="entry name" value="Porphobil_deamC"/>
    <property type="match status" value="1"/>
</dbReference>
<evidence type="ECO:0000313" key="11">
    <source>
        <dbReference type="EMBL" id="SDD04856.1"/>
    </source>
</evidence>
<comment type="similarity">
    <text evidence="3">Belongs to the HMBS family.</text>
</comment>
<evidence type="ECO:0000259" key="10">
    <source>
        <dbReference type="Pfam" id="PF03900"/>
    </source>
</evidence>
<dbReference type="RefSeq" id="WP_197679132.1">
    <property type="nucleotide sequence ID" value="NZ_LT629688.1"/>
</dbReference>
<evidence type="ECO:0000256" key="2">
    <source>
        <dbReference type="ARBA" id="ARBA00002869"/>
    </source>
</evidence>
<keyword evidence="5" id="KW-0808">Transferase</keyword>
<keyword evidence="12" id="KW-1185">Reference proteome</keyword>
<dbReference type="InterPro" id="IPR000860">
    <property type="entry name" value="HemC"/>
</dbReference>
<evidence type="ECO:0000256" key="4">
    <source>
        <dbReference type="ARBA" id="ARBA00012655"/>
    </source>
</evidence>
<evidence type="ECO:0000259" key="9">
    <source>
        <dbReference type="Pfam" id="PF01379"/>
    </source>
</evidence>
<dbReference type="InterPro" id="IPR022418">
    <property type="entry name" value="Porphobilinogen_deaminase_C"/>
</dbReference>
<dbReference type="InterPro" id="IPR022419">
    <property type="entry name" value="Porphobilin_deaminase_cofac_BS"/>
</dbReference>
<sequence>MTALRIGARTSPLARTQADWVAARLEALGVDCQFVGVTTAGDVDQRELTQIGGTGVFVGAVRSGLVRGTIDVAVHSLKDLPTADEDGLRVAAVPVREDVRDVVVGAGLAELSERARSGRPVRVGTGSPRRASQLRQWAADHDVALEVVPVRGNVDTRIGHVSGGELDATLLAAAGLRRLGRLVHEQPDGACRVVAGEGSVPAELVGTDVLLPAAGQGALAVEVAVDGGHDRLHLVDRLDDPETRARVVAERTFLATLEAGCLAPVGVLASLSAPAAGASATSQPQNLTLDAVIGRTIGSDVDDRSGPELLRVRGAGPAQEARRIGTELAEQALARLGDDLRR</sequence>
<dbReference type="NCBIfam" id="TIGR00212">
    <property type="entry name" value="hemC"/>
    <property type="match status" value="1"/>
</dbReference>
<evidence type="ECO:0000256" key="5">
    <source>
        <dbReference type="ARBA" id="ARBA00022679"/>
    </source>
</evidence>
<keyword evidence="6" id="KW-0627">Porphyrin biosynthesis</keyword>
<evidence type="ECO:0000256" key="3">
    <source>
        <dbReference type="ARBA" id="ARBA00005638"/>
    </source>
</evidence>
<comment type="catalytic activity">
    <reaction evidence="7">
        <text>4 porphobilinogen + H2O = hydroxymethylbilane + 4 NH4(+)</text>
        <dbReference type="Rhea" id="RHEA:13185"/>
        <dbReference type="ChEBI" id="CHEBI:15377"/>
        <dbReference type="ChEBI" id="CHEBI:28938"/>
        <dbReference type="ChEBI" id="CHEBI:57845"/>
        <dbReference type="ChEBI" id="CHEBI:58126"/>
        <dbReference type="EC" id="2.5.1.61"/>
    </reaction>
</comment>
<dbReference type="SUPFAM" id="SSF53850">
    <property type="entry name" value="Periplasmic binding protein-like II"/>
    <property type="match status" value="1"/>
</dbReference>
<dbReference type="PANTHER" id="PTHR11557">
    <property type="entry name" value="PORPHOBILINOGEN DEAMINASE"/>
    <property type="match status" value="1"/>
</dbReference>
<reference evidence="11 12" key="1">
    <citation type="submission" date="2016-10" db="EMBL/GenBank/DDBJ databases">
        <authorList>
            <person name="de Groot N.N."/>
        </authorList>
    </citation>
    <scope>NUCLEOTIDE SEQUENCE [LARGE SCALE GENOMIC DNA]</scope>
    <source>
        <strain evidence="11 12">MON 2.2</strain>
    </source>
</reference>
<comment type="cofactor">
    <cofactor evidence="1">
        <name>dipyrromethane</name>
        <dbReference type="ChEBI" id="CHEBI:60342"/>
    </cofactor>
</comment>
<dbReference type="PANTHER" id="PTHR11557:SF0">
    <property type="entry name" value="PORPHOBILINOGEN DEAMINASE"/>
    <property type="match status" value="1"/>
</dbReference>
<dbReference type="Pfam" id="PF01379">
    <property type="entry name" value="Porphobil_deam"/>
    <property type="match status" value="1"/>
</dbReference>
<comment type="function">
    <text evidence="2">Tetrapolymerization of the monopyrrole PBG into the hydroxymethylbilane pre-uroporphyrinogen in several discrete steps.</text>
</comment>
<dbReference type="GO" id="GO:0005737">
    <property type="term" value="C:cytoplasm"/>
    <property type="evidence" value="ECO:0007669"/>
    <property type="project" value="UniProtKB-UniRule"/>
</dbReference>
<feature type="domain" description="Porphobilinogen deaminase C-terminal" evidence="10">
    <location>
        <begin position="246"/>
        <end position="333"/>
    </location>
</feature>
<dbReference type="SUPFAM" id="SSF54782">
    <property type="entry name" value="Porphobilinogen deaminase (hydroxymethylbilane synthase), C-terminal domain"/>
    <property type="match status" value="1"/>
</dbReference>
<evidence type="ECO:0000256" key="8">
    <source>
        <dbReference type="NCBIfam" id="TIGR00212"/>
    </source>
</evidence>
<accession>A0A1G6RLR3</accession>
<dbReference type="PIRSF" id="PIRSF001438">
    <property type="entry name" value="4pyrrol_synth_OHMeBilane_synth"/>
    <property type="match status" value="1"/>
</dbReference>
<evidence type="ECO:0000256" key="7">
    <source>
        <dbReference type="ARBA" id="ARBA00048169"/>
    </source>
</evidence>
<dbReference type="Proteomes" id="UP000198546">
    <property type="component" value="Chromosome i"/>
</dbReference>
<organism evidence="11 12">
    <name type="scientific">Auraticoccus monumenti</name>
    <dbReference type="NCBI Taxonomy" id="675864"/>
    <lineage>
        <taxon>Bacteria</taxon>
        <taxon>Bacillati</taxon>
        <taxon>Actinomycetota</taxon>
        <taxon>Actinomycetes</taxon>
        <taxon>Propionibacteriales</taxon>
        <taxon>Propionibacteriaceae</taxon>
        <taxon>Auraticoccus</taxon>
    </lineage>
</organism>
<proteinExistence type="inferred from homology"/>
<evidence type="ECO:0000256" key="1">
    <source>
        <dbReference type="ARBA" id="ARBA00001916"/>
    </source>
</evidence>
<dbReference type="AlphaFoldDB" id="A0A1G6RLR3"/>